<dbReference type="InterPro" id="IPR011141">
    <property type="entry name" value="Polyketide_synthase_type-III"/>
</dbReference>
<sequence>MPPPVALLSLATASPPNVLAQAQVEQAARDLFSDKFPQFERMAPVFTSAGVRTRQVIRPIEWYFEPRGWPERTEAYLDGATDLFVQAASAALAEAGLAGPDVDVIVTVSSTGIATPSLEARAMERMKFRPDAARVPVFGLGCAGGATGLALAAKLAAATPGAIVLFVTVELCSLAFRLDNLSKADIVATALFGDGAAACVVRAGEGGFAQVTGIAEHTWPATLDVMGWRVEPTGLGVIFARAIPPFAKTNLQPAMASMLGGQNLEVEDIDRFICHPGGVKVIEALELSLSIPQGGLDREREVLADHGNMSAPTALFVLDRVRRSGMPPRSVLTALGPGFTASTVTLDRAA</sequence>
<accession>A0A840A4W0</accession>
<evidence type="ECO:0000313" key="8">
    <source>
        <dbReference type="Proteomes" id="UP000530564"/>
    </source>
</evidence>
<organism evidence="7 8">
    <name type="scientific">Phenylobacterium haematophilum</name>
    <dbReference type="NCBI Taxonomy" id="98513"/>
    <lineage>
        <taxon>Bacteria</taxon>
        <taxon>Pseudomonadati</taxon>
        <taxon>Pseudomonadota</taxon>
        <taxon>Alphaproteobacteria</taxon>
        <taxon>Caulobacterales</taxon>
        <taxon>Caulobacteraceae</taxon>
        <taxon>Phenylobacterium</taxon>
    </lineage>
</organism>
<protein>
    <submittedName>
        <fullName evidence="7">Alkylresorcinol/alkylpyrone synthase</fullName>
    </submittedName>
</protein>
<comment type="similarity">
    <text evidence="1">Belongs to the thiolase-like superfamily. Chalcone/stilbene synthases family.</text>
</comment>
<dbReference type="Proteomes" id="UP000530564">
    <property type="component" value="Unassembled WGS sequence"/>
</dbReference>
<comment type="caution">
    <text evidence="7">The sequence shown here is derived from an EMBL/GenBank/DDBJ whole genome shotgun (WGS) entry which is preliminary data.</text>
</comment>
<dbReference type="GO" id="GO:0016747">
    <property type="term" value="F:acyltransferase activity, transferring groups other than amino-acyl groups"/>
    <property type="evidence" value="ECO:0007669"/>
    <property type="project" value="InterPro"/>
</dbReference>
<dbReference type="EMBL" id="JACIDK010000006">
    <property type="protein sequence ID" value="MBB3893029.1"/>
    <property type="molecule type" value="Genomic_DNA"/>
</dbReference>
<evidence type="ECO:0000256" key="2">
    <source>
        <dbReference type="ARBA" id="ARBA00022679"/>
    </source>
</evidence>
<dbReference type="InterPro" id="IPR001099">
    <property type="entry name" value="Chalcone/stilbene_synt_N"/>
</dbReference>
<dbReference type="Pfam" id="PF02797">
    <property type="entry name" value="Chal_sti_synt_C"/>
    <property type="match status" value="1"/>
</dbReference>
<feature type="active site" description="Acyl-thioester intermediate" evidence="4">
    <location>
        <position position="142"/>
    </location>
</feature>
<gene>
    <name evidence="7" type="ORF">GGQ61_003767</name>
</gene>
<dbReference type="InterPro" id="IPR018088">
    <property type="entry name" value="Chalcone/stilbene_synthase_AS"/>
</dbReference>
<feature type="domain" description="Chalcone/stilbene synthase N-terminal" evidence="5">
    <location>
        <begin position="6"/>
        <end position="203"/>
    </location>
</feature>
<dbReference type="PROSITE" id="PS00441">
    <property type="entry name" value="CHALCONE_SYNTH"/>
    <property type="match status" value="1"/>
</dbReference>
<proteinExistence type="inferred from homology"/>
<dbReference type="Pfam" id="PF00195">
    <property type="entry name" value="Chal_sti_synt_N"/>
    <property type="match status" value="1"/>
</dbReference>
<keyword evidence="2" id="KW-0808">Transferase</keyword>
<dbReference type="PANTHER" id="PTHR11877">
    <property type="entry name" value="HYDROXYMETHYLGLUTARYL-COA SYNTHASE"/>
    <property type="match status" value="1"/>
</dbReference>
<evidence type="ECO:0000256" key="1">
    <source>
        <dbReference type="ARBA" id="ARBA00005531"/>
    </source>
</evidence>
<keyword evidence="8" id="KW-1185">Reference proteome</keyword>
<dbReference type="RefSeq" id="WP_068875217.1">
    <property type="nucleotide sequence ID" value="NZ_JACIDK010000006.1"/>
</dbReference>
<keyword evidence="3" id="KW-0012">Acyltransferase</keyword>
<dbReference type="PIRSF" id="PIRSF000451">
    <property type="entry name" value="PKS_III"/>
    <property type="match status" value="1"/>
</dbReference>
<name>A0A840A4W0_9CAUL</name>
<evidence type="ECO:0000259" key="5">
    <source>
        <dbReference type="Pfam" id="PF00195"/>
    </source>
</evidence>
<dbReference type="InterPro" id="IPR012328">
    <property type="entry name" value="Chalcone/stilbene_synt_C"/>
</dbReference>
<dbReference type="PANTHER" id="PTHR11877:SF99">
    <property type="entry name" value="1,3,6,8-TETRAHYDROXYNAPHTHALENE SYNTHASE"/>
    <property type="match status" value="1"/>
</dbReference>
<feature type="domain" description="Chalcone/stilbene synthase C-terminal" evidence="6">
    <location>
        <begin position="219"/>
        <end position="345"/>
    </location>
</feature>
<dbReference type="SUPFAM" id="SSF53901">
    <property type="entry name" value="Thiolase-like"/>
    <property type="match status" value="2"/>
</dbReference>
<dbReference type="Gene3D" id="3.40.47.10">
    <property type="match status" value="2"/>
</dbReference>
<evidence type="ECO:0000256" key="4">
    <source>
        <dbReference type="PIRSR" id="PIRSR000451-1"/>
    </source>
</evidence>
<evidence type="ECO:0000256" key="3">
    <source>
        <dbReference type="ARBA" id="ARBA00023315"/>
    </source>
</evidence>
<dbReference type="GO" id="GO:0030639">
    <property type="term" value="P:polyketide biosynthetic process"/>
    <property type="evidence" value="ECO:0007669"/>
    <property type="project" value="TreeGrafter"/>
</dbReference>
<evidence type="ECO:0000259" key="6">
    <source>
        <dbReference type="Pfam" id="PF02797"/>
    </source>
</evidence>
<dbReference type="CDD" id="cd00831">
    <property type="entry name" value="CHS_like"/>
    <property type="match status" value="1"/>
</dbReference>
<evidence type="ECO:0000313" key="7">
    <source>
        <dbReference type="EMBL" id="MBB3893029.1"/>
    </source>
</evidence>
<reference evidence="7 8" key="1">
    <citation type="submission" date="2020-08" db="EMBL/GenBank/DDBJ databases">
        <title>Genomic Encyclopedia of Type Strains, Phase IV (KMG-IV): sequencing the most valuable type-strain genomes for metagenomic binning, comparative biology and taxonomic classification.</title>
        <authorList>
            <person name="Goeker M."/>
        </authorList>
    </citation>
    <scope>NUCLEOTIDE SEQUENCE [LARGE SCALE GENOMIC DNA]</scope>
    <source>
        <strain evidence="7 8">DSM 21793</strain>
    </source>
</reference>
<dbReference type="InterPro" id="IPR016039">
    <property type="entry name" value="Thiolase-like"/>
</dbReference>
<dbReference type="AlphaFoldDB" id="A0A840A4W0"/>